<keyword evidence="2" id="KW-1185">Reference proteome</keyword>
<dbReference type="EMBL" id="KN880508">
    <property type="protein sequence ID" value="KIY68176.1"/>
    <property type="molecule type" value="Genomic_DNA"/>
</dbReference>
<gene>
    <name evidence="1" type="ORF">CYLTODRAFT_489993</name>
</gene>
<proteinExistence type="predicted"/>
<sequence length="389" mass="43678">MATSIAALPLELLTETFVGAQSHSAVSHDRGQAEENARVAIAVSQVCHRWREAALGFPALWVYIAWGTYNAHRLHLLSAQIERCKGRPMIFNILYPGDVCNQMLVHDSIARHFPNAKEISVENCTTSMLTTILKYDAPHLYFLRIETFSMIKLPSAVSKLLAKNFKSLKGVYLRGMDVASLNLVIKAEKIMLANVRFPVHTFLGPSSSTLTTMVLLHDEISVSEARLDSPLVLPALQYLRVMAHLAPPVLLAINMPRLKILVLSALKPNSFTYFLSLLPVSWALRPPTKLKWLEIDFMCVQEEHEMLKNSDRLELMFSVFSNIDSMWWKGHSWVGLVESWGKRLGEPGEDGKAKMPNLREIALDKEDSHAALVDALAAQRPELSVLYEP</sequence>
<organism evidence="1 2">
    <name type="scientific">Cylindrobasidium torrendii FP15055 ss-10</name>
    <dbReference type="NCBI Taxonomy" id="1314674"/>
    <lineage>
        <taxon>Eukaryota</taxon>
        <taxon>Fungi</taxon>
        <taxon>Dikarya</taxon>
        <taxon>Basidiomycota</taxon>
        <taxon>Agaricomycotina</taxon>
        <taxon>Agaricomycetes</taxon>
        <taxon>Agaricomycetidae</taxon>
        <taxon>Agaricales</taxon>
        <taxon>Marasmiineae</taxon>
        <taxon>Physalacriaceae</taxon>
        <taxon>Cylindrobasidium</taxon>
    </lineage>
</organism>
<evidence type="ECO:0008006" key="3">
    <source>
        <dbReference type="Google" id="ProtNLM"/>
    </source>
</evidence>
<evidence type="ECO:0000313" key="1">
    <source>
        <dbReference type="EMBL" id="KIY68176.1"/>
    </source>
</evidence>
<dbReference type="Proteomes" id="UP000054007">
    <property type="component" value="Unassembled WGS sequence"/>
</dbReference>
<accession>A0A0D7BEZ7</accession>
<evidence type="ECO:0000313" key="2">
    <source>
        <dbReference type="Proteomes" id="UP000054007"/>
    </source>
</evidence>
<dbReference type="AlphaFoldDB" id="A0A0D7BEZ7"/>
<protein>
    <recommendedName>
        <fullName evidence="3">F-box domain-containing protein</fullName>
    </recommendedName>
</protein>
<reference evidence="1 2" key="1">
    <citation type="journal article" date="2015" name="Fungal Genet. Biol.">
        <title>Evolution of novel wood decay mechanisms in Agaricales revealed by the genome sequences of Fistulina hepatica and Cylindrobasidium torrendii.</title>
        <authorList>
            <person name="Floudas D."/>
            <person name="Held B.W."/>
            <person name="Riley R."/>
            <person name="Nagy L.G."/>
            <person name="Koehler G."/>
            <person name="Ransdell A.S."/>
            <person name="Younus H."/>
            <person name="Chow J."/>
            <person name="Chiniquy J."/>
            <person name="Lipzen A."/>
            <person name="Tritt A."/>
            <person name="Sun H."/>
            <person name="Haridas S."/>
            <person name="LaButti K."/>
            <person name="Ohm R.A."/>
            <person name="Kues U."/>
            <person name="Blanchette R.A."/>
            <person name="Grigoriev I.V."/>
            <person name="Minto R.E."/>
            <person name="Hibbett D.S."/>
        </authorList>
    </citation>
    <scope>NUCLEOTIDE SEQUENCE [LARGE SCALE GENOMIC DNA]</scope>
    <source>
        <strain evidence="1 2">FP15055 ss-10</strain>
    </source>
</reference>
<name>A0A0D7BEZ7_9AGAR</name>
<dbReference type="OrthoDB" id="2997050at2759"/>